<dbReference type="RefSeq" id="WP_186076712.1">
    <property type="nucleotide sequence ID" value="NZ_CAJEWB010000005.1"/>
</dbReference>
<evidence type="ECO:0000313" key="9">
    <source>
        <dbReference type="EMBL" id="CAD2072342.1"/>
    </source>
</evidence>
<dbReference type="InterPro" id="IPR020539">
    <property type="entry name" value="RNase_P_CS"/>
</dbReference>
<dbReference type="PANTHER" id="PTHR33992:SF1">
    <property type="entry name" value="RIBONUCLEASE P PROTEIN COMPONENT"/>
    <property type="match status" value="1"/>
</dbReference>
<dbReference type="Proteomes" id="UP000588186">
    <property type="component" value="Unassembled WGS sequence"/>
</dbReference>
<dbReference type="FunFam" id="3.30.230.10:FF:000021">
    <property type="entry name" value="Ribonuclease P protein component"/>
    <property type="match status" value="1"/>
</dbReference>
<evidence type="ECO:0000313" key="10">
    <source>
        <dbReference type="Proteomes" id="UP000588186"/>
    </source>
</evidence>
<evidence type="ECO:0000256" key="4">
    <source>
        <dbReference type="ARBA" id="ARBA00022759"/>
    </source>
</evidence>
<comment type="subunit">
    <text evidence="7">Consists of a catalytic RNA component (M1 or rnpB) and a protein subunit.</text>
</comment>
<dbReference type="EMBL" id="CAJEWB010000005">
    <property type="protein sequence ID" value="CAD2072342.1"/>
    <property type="molecule type" value="Genomic_DNA"/>
</dbReference>
<keyword evidence="6 7" id="KW-0694">RNA-binding</keyword>
<gene>
    <name evidence="7 9" type="primary">rnpA</name>
    <name evidence="9" type="ORF">JEOPIN946_00440</name>
</gene>
<dbReference type="InterPro" id="IPR020568">
    <property type="entry name" value="Ribosomal_Su5_D2-typ_SF"/>
</dbReference>
<organism evidence="9 10">
    <name type="scientific">Phocicoccus pinnipedialis</name>
    <dbReference type="NCBI Taxonomy" id="110845"/>
    <lineage>
        <taxon>Bacteria</taxon>
        <taxon>Bacillati</taxon>
        <taxon>Bacillota</taxon>
        <taxon>Bacilli</taxon>
        <taxon>Bacillales</taxon>
        <taxon>Salinicoccaceae</taxon>
        <taxon>Phocicoccus</taxon>
    </lineage>
</organism>
<dbReference type="InterPro" id="IPR014721">
    <property type="entry name" value="Ribsml_uS5_D2-typ_fold_subgr"/>
</dbReference>
<comment type="caution">
    <text evidence="9">The sequence shown here is derived from an EMBL/GenBank/DDBJ whole genome shotgun (WGS) entry which is preliminary data.</text>
</comment>
<dbReference type="GO" id="GO:0000049">
    <property type="term" value="F:tRNA binding"/>
    <property type="evidence" value="ECO:0007669"/>
    <property type="project" value="UniProtKB-UniRule"/>
</dbReference>
<dbReference type="EC" id="3.1.26.5" evidence="7 8"/>
<keyword evidence="4 7" id="KW-0255">Endonuclease</keyword>
<keyword evidence="5 7" id="KW-0378">Hydrolase</keyword>
<dbReference type="GO" id="GO:0042781">
    <property type="term" value="F:3'-tRNA processing endoribonuclease activity"/>
    <property type="evidence" value="ECO:0007669"/>
    <property type="project" value="TreeGrafter"/>
</dbReference>
<dbReference type="GO" id="GO:0001682">
    <property type="term" value="P:tRNA 5'-leader removal"/>
    <property type="evidence" value="ECO:0007669"/>
    <property type="project" value="UniProtKB-UniRule"/>
</dbReference>
<evidence type="ECO:0000256" key="5">
    <source>
        <dbReference type="ARBA" id="ARBA00022801"/>
    </source>
</evidence>
<evidence type="ECO:0000256" key="1">
    <source>
        <dbReference type="ARBA" id="ARBA00002663"/>
    </source>
</evidence>
<comment type="similarity">
    <text evidence="7">Belongs to the RnpA family.</text>
</comment>
<dbReference type="InterPro" id="IPR000100">
    <property type="entry name" value="RNase_P"/>
</dbReference>
<keyword evidence="2 7" id="KW-0819">tRNA processing</keyword>
<dbReference type="NCBIfam" id="TIGR00188">
    <property type="entry name" value="rnpA"/>
    <property type="match status" value="1"/>
</dbReference>
<dbReference type="Gene3D" id="3.30.230.10">
    <property type="match status" value="1"/>
</dbReference>
<dbReference type="PANTHER" id="PTHR33992">
    <property type="entry name" value="RIBONUCLEASE P PROTEIN COMPONENT"/>
    <property type="match status" value="1"/>
</dbReference>
<comment type="function">
    <text evidence="1 7">RNaseP catalyzes the removal of the 5'-leader sequence from pre-tRNA to produce the mature 5'-terminus. It can also cleave other RNA substrates such as 4.5S RNA. The protein component plays an auxiliary but essential role in vivo by binding to the 5'-leader sequence and broadening the substrate specificity of the ribozyme.</text>
</comment>
<dbReference type="GO" id="GO:0004526">
    <property type="term" value="F:ribonuclease P activity"/>
    <property type="evidence" value="ECO:0007669"/>
    <property type="project" value="UniProtKB-UniRule"/>
</dbReference>
<dbReference type="AlphaFoldDB" id="A0A6V7R634"/>
<name>A0A6V7R634_9BACL</name>
<keyword evidence="3 7" id="KW-0540">Nuclease</keyword>
<evidence type="ECO:0000256" key="7">
    <source>
        <dbReference type="HAMAP-Rule" id="MF_00227"/>
    </source>
</evidence>
<reference evidence="9 10" key="1">
    <citation type="submission" date="2020-07" db="EMBL/GenBank/DDBJ databases">
        <authorList>
            <person name="Criscuolo A."/>
        </authorList>
    </citation>
    <scope>NUCLEOTIDE SEQUENCE [LARGE SCALE GENOMIC DNA]</scope>
    <source>
        <strain evidence="9">CIP107946</strain>
    </source>
</reference>
<comment type="catalytic activity">
    <reaction evidence="7">
        <text>Endonucleolytic cleavage of RNA, removing 5'-extranucleotides from tRNA precursor.</text>
        <dbReference type="EC" id="3.1.26.5"/>
    </reaction>
</comment>
<protein>
    <recommendedName>
        <fullName evidence="7 8">Ribonuclease P protein component</fullName>
        <shortName evidence="7">RNase P protein</shortName>
        <shortName evidence="7">RNaseP protein</shortName>
        <ecNumber evidence="7 8">3.1.26.5</ecNumber>
    </recommendedName>
    <alternativeName>
        <fullName evidence="7">Protein C5</fullName>
    </alternativeName>
</protein>
<accession>A0A6V7R634</accession>
<sequence length="115" mass="13664">MKKQYRIKKQRDFQFVFKKGRSFANRQFVVYVKDKKEISHLRLGISVSKKLGNAVTRNKIKRRIRSFFQTHKDELKSTEYVVIARQPVPHMEYKEIEKSLLHVLKIAQCINNGGN</sequence>
<evidence type="ECO:0000256" key="2">
    <source>
        <dbReference type="ARBA" id="ARBA00022694"/>
    </source>
</evidence>
<dbReference type="SUPFAM" id="SSF54211">
    <property type="entry name" value="Ribosomal protein S5 domain 2-like"/>
    <property type="match status" value="1"/>
</dbReference>
<evidence type="ECO:0000256" key="8">
    <source>
        <dbReference type="NCBIfam" id="TIGR00188"/>
    </source>
</evidence>
<dbReference type="HAMAP" id="MF_00227">
    <property type="entry name" value="RNase_P"/>
    <property type="match status" value="1"/>
</dbReference>
<keyword evidence="10" id="KW-1185">Reference proteome</keyword>
<evidence type="ECO:0000256" key="6">
    <source>
        <dbReference type="ARBA" id="ARBA00022884"/>
    </source>
</evidence>
<dbReference type="PROSITE" id="PS00648">
    <property type="entry name" value="RIBONUCLEASE_P"/>
    <property type="match status" value="1"/>
</dbReference>
<dbReference type="Pfam" id="PF00825">
    <property type="entry name" value="Ribonuclease_P"/>
    <property type="match status" value="1"/>
</dbReference>
<proteinExistence type="inferred from homology"/>
<dbReference type="GO" id="GO:0030677">
    <property type="term" value="C:ribonuclease P complex"/>
    <property type="evidence" value="ECO:0007669"/>
    <property type="project" value="TreeGrafter"/>
</dbReference>
<evidence type="ECO:0000256" key="3">
    <source>
        <dbReference type="ARBA" id="ARBA00022722"/>
    </source>
</evidence>